<dbReference type="Proteomes" id="UP000183685">
    <property type="component" value="Unassembled WGS sequence"/>
</dbReference>
<evidence type="ECO:0000313" key="4">
    <source>
        <dbReference type="Proteomes" id="UP000183685"/>
    </source>
</evidence>
<dbReference type="AlphaFoldDB" id="A0A1G7F3F1"/>
<organism evidence="3 4">
    <name type="scientific">Kordiimonas lacus</name>
    <dbReference type="NCBI Taxonomy" id="637679"/>
    <lineage>
        <taxon>Bacteria</taxon>
        <taxon>Pseudomonadati</taxon>
        <taxon>Pseudomonadota</taxon>
        <taxon>Alphaproteobacteria</taxon>
        <taxon>Kordiimonadales</taxon>
        <taxon>Kordiimonadaceae</taxon>
        <taxon>Kordiimonas</taxon>
    </lineage>
</organism>
<dbReference type="EMBL" id="FNAK01000009">
    <property type="protein sequence ID" value="SDE70276.1"/>
    <property type="molecule type" value="Genomic_DNA"/>
</dbReference>
<dbReference type="InterPro" id="IPR056100">
    <property type="entry name" value="DUF7683"/>
</dbReference>
<protein>
    <recommendedName>
        <fullName evidence="2">DUF7683 domain-containing protein</fullName>
    </recommendedName>
</protein>
<sequence>MVTDIMIDKVGEFHVRRYITCFEKEVDELKCEIDLLKDDMKELREIFNQVDDECLFDCFEVTPIFAEALYDRGWIGDKLDLTKYQCFLECERHEAP</sequence>
<feature type="domain" description="DUF7683" evidence="2">
    <location>
        <begin position="16"/>
        <end position="89"/>
    </location>
</feature>
<evidence type="ECO:0000256" key="1">
    <source>
        <dbReference type="SAM" id="Coils"/>
    </source>
</evidence>
<dbReference type="STRING" id="637679.GCA_001550055_01566"/>
<gene>
    <name evidence="3" type="ORF">SAMN04488071_3594</name>
</gene>
<keyword evidence="1" id="KW-0175">Coiled coil</keyword>
<reference evidence="3 4" key="1">
    <citation type="submission" date="2016-10" db="EMBL/GenBank/DDBJ databases">
        <authorList>
            <person name="de Groot N.N."/>
        </authorList>
    </citation>
    <scope>NUCLEOTIDE SEQUENCE [LARGE SCALE GENOMIC DNA]</scope>
    <source>
        <strain evidence="3 4">CGMCC 1.9109</strain>
    </source>
</reference>
<name>A0A1G7F3F1_9PROT</name>
<feature type="coiled-coil region" evidence="1">
    <location>
        <begin position="19"/>
        <end position="53"/>
    </location>
</feature>
<evidence type="ECO:0000313" key="3">
    <source>
        <dbReference type="EMBL" id="SDE70276.1"/>
    </source>
</evidence>
<dbReference type="Pfam" id="PF24731">
    <property type="entry name" value="DUF7683"/>
    <property type="match status" value="1"/>
</dbReference>
<keyword evidence="4" id="KW-1185">Reference proteome</keyword>
<accession>A0A1G7F3F1</accession>
<dbReference type="RefSeq" id="WP_068303503.1">
    <property type="nucleotide sequence ID" value="NZ_FNAK01000009.1"/>
</dbReference>
<evidence type="ECO:0000259" key="2">
    <source>
        <dbReference type="Pfam" id="PF24731"/>
    </source>
</evidence>
<proteinExistence type="predicted"/>